<dbReference type="GO" id="GO:0006397">
    <property type="term" value="P:mRNA processing"/>
    <property type="evidence" value="ECO:0007669"/>
    <property type="project" value="UniProtKB-KW"/>
</dbReference>
<feature type="compositionally biased region" description="Polar residues" evidence="3">
    <location>
        <begin position="1"/>
        <end position="11"/>
    </location>
</feature>
<keyword evidence="2" id="KW-0862">Zinc</keyword>
<dbReference type="Pfam" id="PF00098">
    <property type="entry name" value="zf-CCHC"/>
    <property type="match status" value="1"/>
</dbReference>
<dbReference type="SUPFAM" id="SSF57756">
    <property type="entry name" value="Retrovirus zinc finger-like domains"/>
    <property type="match status" value="1"/>
</dbReference>
<keyword evidence="2" id="KW-0863">Zinc-finger</keyword>
<feature type="domain" description="CCHC-type" evidence="4">
    <location>
        <begin position="443"/>
        <end position="458"/>
    </location>
</feature>
<dbReference type="GO" id="GO:0003676">
    <property type="term" value="F:nucleic acid binding"/>
    <property type="evidence" value="ECO:0007669"/>
    <property type="project" value="InterPro"/>
</dbReference>
<evidence type="ECO:0000256" key="2">
    <source>
        <dbReference type="PROSITE-ProRule" id="PRU00047"/>
    </source>
</evidence>
<feature type="region of interest" description="Disordered" evidence="3">
    <location>
        <begin position="104"/>
        <end position="130"/>
    </location>
</feature>
<reference evidence="5" key="1">
    <citation type="submission" date="2022-07" db="EMBL/GenBank/DDBJ databases">
        <title>The genome of Lyophyllum shimeji provides insight into the initial evolution of ectomycorrhizal fungal genome.</title>
        <authorList>
            <person name="Kobayashi Y."/>
            <person name="Shibata T."/>
            <person name="Hirakawa H."/>
            <person name="Shigenobu S."/>
            <person name="Nishiyama T."/>
            <person name="Yamada A."/>
            <person name="Hasebe M."/>
            <person name="Kawaguchi M."/>
        </authorList>
    </citation>
    <scope>NUCLEOTIDE SEQUENCE</scope>
    <source>
        <strain evidence="5">AT787</strain>
    </source>
</reference>
<dbReference type="InterPro" id="IPR001878">
    <property type="entry name" value="Znf_CCHC"/>
</dbReference>
<dbReference type="InterPro" id="IPR032567">
    <property type="entry name" value="RTL1-rel"/>
</dbReference>
<dbReference type="SMART" id="SM00343">
    <property type="entry name" value="ZnF_C2HC"/>
    <property type="match status" value="1"/>
</dbReference>
<dbReference type="EMBL" id="BRPK01000049">
    <property type="protein sequence ID" value="GLB45990.1"/>
    <property type="molecule type" value="Genomic_DNA"/>
</dbReference>
<evidence type="ECO:0000313" key="6">
    <source>
        <dbReference type="Proteomes" id="UP001063166"/>
    </source>
</evidence>
<dbReference type="PANTHER" id="PTHR15503:SF22">
    <property type="entry name" value="TRANSPOSON TY3-I GAG POLYPROTEIN"/>
    <property type="match status" value="1"/>
</dbReference>
<protein>
    <recommendedName>
        <fullName evidence="4">CCHC-type domain-containing protein</fullName>
    </recommendedName>
</protein>
<feature type="region of interest" description="Disordered" evidence="3">
    <location>
        <begin position="1"/>
        <end position="26"/>
    </location>
</feature>
<keyword evidence="1" id="KW-0507">mRNA processing</keyword>
<name>A0A9P3PZM4_LYOSH</name>
<feature type="compositionally biased region" description="Pro residues" evidence="3">
    <location>
        <begin position="15"/>
        <end position="26"/>
    </location>
</feature>
<dbReference type="Proteomes" id="UP001063166">
    <property type="component" value="Unassembled WGS sequence"/>
</dbReference>
<gene>
    <name evidence="5" type="ORF">LshimejAT787_4900030</name>
</gene>
<evidence type="ECO:0000256" key="3">
    <source>
        <dbReference type="SAM" id="MobiDB-lite"/>
    </source>
</evidence>
<dbReference type="AlphaFoldDB" id="A0A9P3PZM4"/>
<dbReference type="OrthoDB" id="3341476at2759"/>
<proteinExistence type="predicted"/>
<comment type="caution">
    <text evidence="5">The sequence shown here is derived from an EMBL/GenBank/DDBJ whole genome shotgun (WGS) entry which is preliminary data.</text>
</comment>
<feature type="region of interest" description="Disordered" evidence="3">
    <location>
        <begin position="403"/>
        <end position="426"/>
    </location>
</feature>
<feature type="compositionally biased region" description="Low complexity" evidence="3">
    <location>
        <begin position="407"/>
        <end position="423"/>
    </location>
</feature>
<evidence type="ECO:0000259" key="4">
    <source>
        <dbReference type="PROSITE" id="PS50158"/>
    </source>
</evidence>
<sequence>MYSTRRTSGSHSLIPPDPALPPPASVLPPPASVLIPPDSSFPHRRIPDSRLIVAPRVPHVTIQFLQGKGSLDLFSLDLPLPASCESASVQGSPLQQNKFPRSHLPFPLPSSLSMQPASDVAPQDPATNPEQEAWRRLTTVEARLEHQASQLTEILNTFHELRLYVEQHATHTVPPDPGPTAVQPADAAQTPAHSDPLSAQSFTRGGDRLRPAPPDSFDGEREKGRAFINSCDLYMSLTPDAFPDEQTRINWVLSYMKGGRAARFAARTLCYPNSHGGVPHKKRKAATTFETSAYHQGSRSVDKYIDEFQDLAEEAQFPDGAQLVFRFRHGLDPRIEAKVANMVDGRPSDERVQEWIDAARLVDYNTRANQDFHSAVTKPRTAPAPVARNPGAPAVFRALPAPPPRPVAAAPSAPTAPASRPLPSGVPMDIDLSRQRSGTPIICRRCKKPGHIARNCPDQFDIRSMTTEERDDWVMGLLADLDAVRAAASTEAQAELL</sequence>
<keyword evidence="6" id="KW-1185">Reference proteome</keyword>
<dbReference type="PANTHER" id="PTHR15503">
    <property type="entry name" value="LDOC1 RELATED"/>
    <property type="match status" value="1"/>
</dbReference>
<organism evidence="5 6">
    <name type="scientific">Lyophyllum shimeji</name>
    <name type="common">Hon-shimeji</name>
    <name type="synonym">Tricholoma shimeji</name>
    <dbReference type="NCBI Taxonomy" id="47721"/>
    <lineage>
        <taxon>Eukaryota</taxon>
        <taxon>Fungi</taxon>
        <taxon>Dikarya</taxon>
        <taxon>Basidiomycota</taxon>
        <taxon>Agaricomycotina</taxon>
        <taxon>Agaricomycetes</taxon>
        <taxon>Agaricomycetidae</taxon>
        <taxon>Agaricales</taxon>
        <taxon>Tricholomatineae</taxon>
        <taxon>Lyophyllaceae</taxon>
        <taxon>Lyophyllum</taxon>
    </lineage>
</organism>
<keyword evidence="2" id="KW-0479">Metal-binding</keyword>
<evidence type="ECO:0000313" key="5">
    <source>
        <dbReference type="EMBL" id="GLB45990.1"/>
    </source>
</evidence>
<dbReference type="InterPro" id="IPR036875">
    <property type="entry name" value="Znf_CCHC_sf"/>
</dbReference>
<accession>A0A9P3PZM4</accession>
<dbReference type="GO" id="GO:0008270">
    <property type="term" value="F:zinc ion binding"/>
    <property type="evidence" value="ECO:0007669"/>
    <property type="project" value="UniProtKB-KW"/>
</dbReference>
<dbReference type="Gene3D" id="4.10.60.10">
    <property type="entry name" value="Zinc finger, CCHC-type"/>
    <property type="match status" value="1"/>
</dbReference>
<evidence type="ECO:0000256" key="1">
    <source>
        <dbReference type="ARBA" id="ARBA00022664"/>
    </source>
</evidence>
<feature type="region of interest" description="Disordered" evidence="3">
    <location>
        <begin position="170"/>
        <end position="222"/>
    </location>
</feature>
<dbReference type="PROSITE" id="PS50158">
    <property type="entry name" value="ZF_CCHC"/>
    <property type="match status" value="1"/>
</dbReference>